<dbReference type="EMBL" id="JAMKFB020000002">
    <property type="protein sequence ID" value="KAL0200511.1"/>
    <property type="molecule type" value="Genomic_DNA"/>
</dbReference>
<evidence type="ECO:0000256" key="3">
    <source>
        <dbReference type="ARBA" id="ARBA00023123"/>
    </source>
</evidence>
<proteinExistence type="inferred from homology"/>
<protein>
    <recommendedName>
        <fullName evidence="6">Myosin motor domain-containing protein</fullName>
    </recommendedName>
</protein>
<comment type="similarity">
    <text evidence="5">Belongs to the TRAFAC class myosin-kinesin ATPase superfamily. Myosin family.</text>
</comment>
<feature type="non-terminal residue" evidence="7">
    <location>
        <position position="56"/>
    </location>
</feature>
<feature type="non-terminal residue" evidence="7">
    <location>
        <position position="1"/>
    </location>
</feature>
<dbReference type="InterPro" id="IPR027417">
    <property type="entry name" value="P-loop_NTPase"/>
</dbReference>
<feature type="domain" description="Myosin motor" evidence="6">
    <location>
        <begin position="1"/>
        <end position="56"/>
    </location>
</feature>
<evidence type="ECO:0000256" key="4">
    <source>
        <dbReference type="ARBA" id="ARBA00023175"/>
    </source>
</evidence>
<evidence type="ECO:0000256" key="2">
    <source>
        <dbReference type="ARBA" id="ARBA00022840"/>
    </source>
</evidence>
<dbReference type="PANTHER" id="PTHR22692:SF24">
    <property type="entry name" value="MYOSIN VIIB"/>
    <property type="match status" value="1"/>
</dbReference>
<keyword evidence="3 5" id="KW-0518">Myosin</keyword>
<reference evidence="7 8" key="1">
    <citation type="submission" date="2024-05" db="EMBL/GenBank/DDBJ databases">
        <title>Genome sequencing and assembly of Indian major carp, Cirrhinus mrigala (Hamilton, 1822).</title>
        <authorList>
            <person name="Mohindra V."/>
            <person name="Chowdhury L.M."/>
            <person name="Lal K."/>
            <person name="Jena J.K."/>
        </authorList>
    </citation>
    <scope>NUCLEOTIDE SEQUENCE [LARGE SCALE GENOMIC DNA]</scope>
    <source>
        <strain evidence="7">CM1030</strain>
        <tissue evidence="7">Blood</tissue>
    </source>
</reference>
<comment type="caution">
    <text evidence="7">The sequence shown here is derived from an EMBL/GenBank/DDBJ whole genome shotgun (WGS) entry which is preliminary data.</text>
</comment>
<keyword evidence="5" id="KW-0009">Actin-binding</keyword>
<keyword evidence="1" id="KW-0547">Nucleotide-binding</keyword>
<evidence type="ECO:0000313" key="7">
    <source>
        <dbReference type="EMBL" id="KAL0200511.1"/>
    </source>
</evidence>
<evidence type="ECO:0000256" key="1">
    <source>
        <dbReference type="ARBA" id="ARBA00022741"/>
    </source>
</evidence>
<dbReference type="InterPro" id="IPR051567">
    <property type="entry name" value="Unconventional_Myosin_ATPase"/>
</dbReference>
<evidence type="ECO:0000313" key="8">
    <source>
        <dbReference type="Proteomes" id="UP001529510"/>
    </source>
</evidence>
<dbReference type="GO" id="GO:0005524">
    <property type="term" value="F:ATP binding"/>
    <property type="evidence" value="ECO:0007669"/>
    <property type="project" value="UniProtKB-KW"/>
</dbReference>
<keyword evidence="4" id="KW-0505">Motor protein</keyword>
<name>A0ABD0RQC6_CIRMR</name>
<organism evidence="7 8">
    <name type="scientific">Cirrhinus mrigala</name>
    <name type="common">Mrigala</name>
    <dbReference type="NCBI Taxonomy" id="683832"/>
    <lineage>
        <taxon>Eukaryota</taxon>
        <taxon>Metazoa</taxon>
        <taxon>Chordata</taxon>
        <taxon>Craniata</taxon>
        <taxon>Vertebrata</taxon>
        <taxon>Euteleostomi</taxon>
        <taxon>Actinopterygii</taxon>
        <taxon>Neopterygii</taxon>
        <taxon>Teleostei</taxon>
        <taxon>Ostariophysi</taxon>
        <taxon>Cypriniformes</taxon>
        <taxon>Cyprinidae</taxon>
        <taxon>Labeoninae</taxon>
        <taxon>Labeonini</taxon>
        <taxon>Cirrhinus</taxon>
    </lineage>
</organism>
<dbReference type="SUPFAM" id="SSF52540">
    <property type="entry name" value="P-loop containing nucleoside triphosphate hydrolases"/>
    <property type="match status" value="1"/>
</dbReference>
<comment type="caution">
    <text evidence="5">Lacks conserved residue(s) required for the propagation of feature annotation.</text>
</comment>
<keyword evidence="8" id="KW-1185">Reference proteome</keyword>
<dbReference type="InterPro" id="IPR036961">
    <property type="entry name" value="Kinesin_motor_dom_sf"/>
</dbReference>
<sequence length="56" mass="6479">TYTGSVLVAMNPYQMLPIYTADQVDVYHGRKLGELPPHIFAIADSCYYNMRRNNRN</sequence>
<dbReference type="PROSITE" id="PS51456">
    <property type="entry name" value="MYOSIN_MOTOR"/>
    <property type="match status" value="1"/>
</dbReference>
<evidence type="ECO:0000259" key="6">
    <source>
        <dbReference type="PROSITE" id="PS51456"/>
    </source>
</evidence>
<accession>A0ABD0RQC6</accession>
<dbReference type="GO" id="GO:0016459">
    <property type="term" value="C:myosin complex"/>
    <property type="evidence" value="ECO:0007669"/>
    <property type="project" value="UniProtKB-KW"/>
</dbReference>
<keyword evidence="2" id="KW-0067">ATP-binding</keyword>
<dbReference type="GO" id="GO:0003779">
    <property type="term" value="F:actin binding"/>
    <property type="evidence" value="ECO:0007669"/>
    <property type="project" value="UniProtKB-KW"/>
</dbReference>
<dbReference type="AlphaFoldDB" id="A0ABD0RQC6"/>
<dbReference type="Gene3D" id="3.40.850.10">
    <property type="entry name" value="Kinesin motor domain"/>
    <property type="match status" value="1"/>
</dbReference>
<dbReference type="InterPro" id="IPR001609">
    <property type="entry name" value="Myosin_head_motor_dom-like"/>
</dbReference>
<dbReference type="Proteomes" id="UP001529510">
    <property type="component" value="Unassembled WGS sequence"/>
</dbReference>
<gene>
    <name evidence="7" type="ORF">M9458_003698</name>
</gene>
<dbReference type="PANTHER" id="PTHR22692">
    <property type="entry name" value="MYOSIN VII, XV"/>
    <property type="match status" value="1"/>
</dbReference>
<dbReference type="GO" id="GO:0048731">
    <property type="term" value="P:system development"/>
    <property type="evidence" value="ECO:0007669"/>
    <property type="project" value="UniProtKB-ARBA"/>
</dbReference>
<evidence type="ECO:0000256" key="5">
    <source>
        <dbReference type="PROSITE-ProRule" id="PRU00782"/>
    </source>
</evidence>
<dbReference type="Pfam" id="PF00063">
    <property type="entry name" value="Myosin_head"/>
    <property type="match status" value="1"/>
</dbReference>